<keyword evidence="2" id="KW-1185">Reference proteome</keyword>
<dbReference type="InParanoid" id="K3XUE9"/>
<dbReference type="EnsemblPlants" id="KQL06546">
    <property type="protein sequence ID" value="KQL06546"/>
    <property type="gene ID" value="SETIT_005556mg"/>
</dbReference>
<organism evidence="1 2">
    <name type="scientific">Setaria italica</name>
    <name type="common">Foxtail millet</name>
    <name type="synonym">Panicum italicum</name>
    <dbReference type="NCBI Taxonomy" id="4555"/>
    <lineage>
        <taxon>Eukaryota</taxon>
        <taxon>Viridiplantae</taxon>
        <taxon>Streptophyta</taxon>
        <taxon>Embryophyta</taxon>
        <taxon>Tracheophyta</taxon>
        <taxon>Spermatophyta</taxon>
        <taxon>Magnoliopsida</taxon>
        <taxon>Liliopsida</taxon>
        <taxon>Poales</taxon>
        <taxon>Poaceae</taxon>
        <taxon>PACMAD clade</taxon>
        <taxon>Panicoideae</taxon>
        <taxon>Panicodae</taxon>
        <taxon>Paniceae</taxon>
        <taxon>Cenchrinae</taxon>
        <taxon>Setaria</taxon>
    </lineage>
</organism>
<dbReference type="AlphaFoldDB" id="K3XUE9"/>
<accession>K3XUE9</accession>
<evidence type="ECO:0000313" key="1">
    <source>
        <dbReference type="EnsemblPlants" id="KQL06546"/>
    </source>
</evidence>
<dbReference type="EMBL" id="AGNK02003261">
    <property type="status" value="NOT_ANNOTATED_CDS"/>
    <property type="molecule type" value="Genomic_DNA"/>
</dbReference>
<sequence length="47" mass="5447">MDECASFSLLQLSGNKDFFPRNSFSDVASNLLWSRYAGFLFPPFFYI</sequence>
<dbReference type="Gramene" id="KQL06546">
    <property type="protein sequence ID" value="KQL06546"/>
    <property type="gene ID" value="SETIT_005556mg"/>
</dbReference>
<protein>
    <submittedName>
        <fullName evidence="1">Uncharacterized protein</fullName>
    </submittedName>
</protein>
<dbReference type="HOGENOM" id="CLU_3176349_0_0_1"/>
<reference evidence="2" key="1">
    <citation type="journal article" date="2012" name="Nat. Biotechnol.">
        <title>Reference genome sequence of the model plant Setaria.</title>
        <authorList>
            <person name="Bennetzen J.L."/>
            <person name="Schmutz J."/>
            <person name="Wang H."/>
            <person name="Percifield R."/>
            <person name="Hawkins J."/>
            <person name="Pontaroli A.C."/>
            <person name="Estep M."/>
            <person name="Feng L."/>
            <person name="Vaughn J.N."/>
            <person name="Grimwood J."/>
            <person name="Jenkins J."/>
            <person name="Barry K."/>
            <person name="Lindquist E."/>
            <person name="Hellsten U."/>
            <person name="Deshpande S."/>
            <person name="Wang X."/>
            <person name="Wu X."/>
            <person name="Mitros T."/>
            <person name="Triplett J."/>
            <person name="Yang X."/>
            <person name="Ye C.Y."/>
            <person name="Mauro-Herrera M."/>
            <person name="Wang L."/>
            <person name="Li P."/>
            <person name="Sharma M."/>
            <person name="Sharma R."/>
            <person name="Ronald P.C."/>
            <person name="Panaud O."/>
            <person name="Kellogg E.A."/>
            <person name="Brutnell T.P."/>
            <person name="Doust A.N."/>
            <person name="Tuskan G.A."/>
            <person name="Rokhsar D."/>
            <person name="Devos K.M."/>
        </authorList>
    </citation>
    <scope>NUCLEOTIDE SEQUENCE [LARGE SCALE GENOMIC DNA]</scope>
    <source>
        <strain evidence="2">cv. Yugu1</strain>
    </source>
</reference>
<proteinExistence type="predicted"/>
<evidence type="ECO:0000313" key="2">
    <source>
        <dbReference type="Proteomes" id="UP000004995"/>
    </source>
</evidence>
<reference evidence="1" key="2">
    <citation type="submission" date="2018-08" db="UniProtKB">
        <authorList>
            <consortium name="EnsemblPlants"/>
        </authorList>
    </citation>
    <scope>IDENTIFICATION</scope>
    <source>
        <strain evidence="1">Yugu1</strain>
    </source>
</reference>
<dbReference type="Proteomes" id="UP000004995">
    <property type="component" value="Unassembled WGS sequence"/>
</dbReference>
<name>K3XUE9_SETIT</name>